<dbReference type="GO" id="GO:0016746">
    <property type="term" value="F:acyltransferase activity"/>
    <property type="evidence" value="ECO:0007669"/>
    <property type="project" value="UniProtKB-KW"/>
</dbReference>
<dbReference type="InterPro" id="IPR050879">
    <property type="entry name" value="Acyltransferase_3"/>
</dbReference>
<feature type="transmembrane region" description="Helical" evidence="2">
    <location>
        <begin position="342"/>
        <end position="365"/>
    </location>
</feature>
<feature type="transmembrane region" description="Helical" evidence="2">
    <location>
        <begin position="59"/>
        <end position="76"/>
    </location>
</feature>
<keyword evidence="4" id="KW-0808">Transferase</keyword>
<reference evidence="5" key="1">
    <citation type="journal article" date="2019" name="Int. J. Syst. Evol. Microbiol.">
        <title>The Global Catalogue of Microorganisms (GCM) 10K type strain sequencing project: providing services to taxonomists for standard genome sequencing and annotation.</title>
        <authorList>
            <consortium name="The Broad Institute Genomics Platform"/>
            <consortium name="The Broad Institute Genome Sequencing Center for Infectious Disease"/>
            <person name="Wu L."/>
            <person name="Ma J."/>
        </authorList>
    </citation>
    <scope>NUCLEOTIDE SEQUENCE [LARGE SCALE GENOMIC DNA]</scope>
    <source>
        <strain evidence="5">JCM 13008</strain>
    </source>
</reference>
<evidence type="ECO:0000313" key="4">
    <source>
        <dbReference type="EMBL" id="GAA1105332.1"/>
    </source>
</evidence>
<dbReference type="PANTHER" id="PTHR23028:SF53">
    <property type="entry name" value="ACYL_TRANSF_3 DOMAIN-CONTAINING PROTEIN"/>
    <property type="match status" value="1"/>
</dbReference>
<accession>A0ABP4EHB9</accession>
<dbReference type="InterPro" id="IPR002656">
    <property type="entry name" value="Acyl_transf_3_dom"/>
</dbReference>
<feature type="domain" description="Acyltransferase 3" evidence="3">
    <location>
        <begin position="13"/>
        <end position="362"/>
    </location>
</feature>
<evidence type="ECO:0000259" key="3">
    <source>
        <dbReference type="Pfam" id="PF01757"/>
    </source>
</evidence>
<feature type="transmembrane region" description="Helical" evidence="2">
    <location>
        <begin position="304"/>
        <end position="322"/>
    </location>
</feature>
<sequence length="405" mass="45715">MNQVPGPRLRYDALTGVRLFAALWVVAYHIKRANQRWLEANHPDLVRLLDPVLGQAHRALDLFFVLSGFVLALNYLDRMGGRFDLREAGRYLWLRVARIWPTYLAITLFAGFAIWFRHWRWHSASVDELTLGSFVQQLFLVQMWDQPTGKDSSWAGPAWSLSAEWLAYLLFPLLAVLVLHVSRRLRTPGLVTAALVSLTPLMLGLLAHHRFTYEWGWAPRVLSLFVAGMFTAAALRTVEVDDAHRRAAGRAAPLILLAVAGWIALTETVLPGWWAGFLVIAWLPFVYCLTVGRGPLIDLLSRRWIVLGGGASFALYLLHGPVLKLLRDLTTHTALLHVDRDLRIWVELAAIPALVLASMAIYHWFEEPARRLIARPLAKRRQQAPPDRQVASPAPSAHDRQITSA</sequence>
<comment type="caution">
    <text evidence="4">The sequence shown here is derived from an EMBL/GenBank/DDBJ whole genome shotgun (WGS) entry which is preliminary data.</text>
</comment>
<feature type="transmembrane region" description="Helical" evidence="2">
    <location>
        <begin position="165"/>
        <end position="182"/>
    </location>
</feature>
<keyword evidence="4" id="KW-0012">Acyltransferase</keyword>
<proteinExistence type="predicted"/>
<feature type="region of interest" description="Disordered" evidence="1">
    <location>
        <begin position="381"/>
        <end position="405"/>
    </location>
</feature>
<dbReference type="Proteomes" id="UP001501581">
    <property type="component" value="Unassembled WGS sequence"/>
</dbReference>
<dbReference type="PANTHER" id="PTHR23028">
    <property type="entry name" value="ACETYLTRANSFERASE"/>
    <property type="match status" value="1"/>
</dbReference>
<evidence type="ECO:0000313" key="5">
    <source>
        <dbReference type="Proteomes" id="UP001501581"/>
    </source>
</evidence>
<gene>
    <name evidence="4" type="ORF">GCM10009668_25900</name>
</gene>
<feature type="transmembrane region" description="Helical" evidence="2">
    <location>
        <begin position="271"/>
        <end position="292"/>
    </location>
</feature>
<dbReference type="Pfam" id="PF01757">
    <property type="entry name" value="Acyl_transf_3"/>
    <property type="match status" value="1"/>
</dbReference>
<keyword evidence="2" id="KW-1133">Transmembrane helix</keyword>
<keyword evidence="2" id="KW-0472">Membrane</keyword>
<name>A0ABP4EHB9_9ACTN</name>
<feature type="transmembrane region" description="Helical" evidence="2">
    <location>
        <begin position="189"/>
        <end position="211"/>
    </location>
</feature>
<feature type="transmembrane region" description="Helical" evidence="2">
    <location>
        <begin position="217"/>
        <end position="235"/>
    </location>
</feature>
<feature type="transmembrane region" description="Helical" evidence="2">
    <location>
        <begin position="12"/>
        <end position="30"/>
    </location>
</feature>
<keyword evidence="2" id="KW-0812">Transmembrane</keyword>
<feature type="transmembrane region" description="Helical" evidence="2">
    <location>
        <begin position="247"/>
        <end position="265"/>
    </location>
</feature>
<dbReference type="RefSeq" id="WP_343995067.1">
    <property type="nucleotide sequence ID" value="NZ_BAAALG010000011.1"/>
</dbReference>
<dbReference type="EMBL" id="BAAALG010000011">
    <property type="protein sequence ID" value="GAA1105332.1"/>
    <property type="molecule type" value="Genomic_DNA"/>
</dbReference>
<evidence type="ECO:0000256" key="2">
    <source>
        <dbReference type="SAM" id="Phobius"/>
    </source>
</evidence>
<organism evidence="4 5">
    <name type="scientific">Nocardioides dubius</name>
    <dbReference type="NCBI Taxonomy" id="317019"/>
    <lineage>
        <taxon>Bacteria</taxon>
        <taxon>Bacillati</taxon>
        <taxon>Actinomycetota</taxon>
        <taxon>Actinomycetes</taxon>
        <taxon>Propionibacteriales</taxon>
        <taxon>Nocardioidaceae</taxon>
        <taxon>Nocardioides</taxon>
    </lineage>
</organism>
<evidence type="ECO:0000256" key="1">
    <source>
        <dbReference type="SAM" id="MobiDB-lite"/>
    </source>
</evidence>
<feature type="transmembrane region" description="Helical" evidence="2">
    <location>
        <begin position="97"/>
        <end position="116"/>
    </location>
</feature>
<protein>
    <submittedName>
        <fullName evidence="4">Acyltransferase</fullName>
    </submittedName>
</protein>
<keyword evidence="5" id="KW-1185">Reference proteome</keyword>